<feature type="transmembrane region" description="Helical" evidence="4">
    <location>
        <begin position="377"/>
        <end position="402"/>
    </location>
</feature>
<feature type="transmembrane region" description="Helical" evidence="4">
    <location>
        <begin position="293"/>
        <end position="311"/>
    </location>
</feature>
<keyword evidence="6" id="KW-0808">Transferase</keyword>
<dbReference type="InterPro" id="IPR050587">
    <property type="entry name" value="GNT1/Glycosyltrans_8"/>
</dbReference>
<dbReference type="Proteomes" id="UP000236161">
    <property type="component" value="Unassembled WGS sequence"/>
</dbReference>
<dbReference type="PANTHER" id="PTHR11183">
    <property type="entry name" value="GLYCOGENIN SUBFAMILY MEMBER"/>
    <property type="match status" value="1"/>
</dbReference>
<reference evidence="6 7" key="1">
    <citation type="journal article" date="2017" name="Nature">
        <title>The Apostasia genome and the evolution of orchids.</title>
        <authorList>
            <person name="Zhang G.Q."/>
            <person name="Liu K.W."/>
            <person name="Li Z."/>
            <person name="Lohaus R."/>
            <person name="Hsiao Y.Y."/>
            <person name="Niu S.C."/>
            <person name="Wang J.Y."/>
            <person name="Lin Y.C."/>
            <person name="Xu Q."/>
            <person name="Chen L.J."/>
            <person name="Yoshida K."/>
            <person name="Fujiwara S."/>
            <person name="Wang Z.W."/>
            <person name="Zhang Y.Q."/>
            <person name="Mitsuda N."/>
            <person name="Wang M."/>
            <person name="Liu G.H."/>
            <person name="Pecoraro L."/>
            <person name="Huang H.X."/>
            <person name="Xiao X.J."/>
            <person name="Lin M."/>
            <person name="Wu X.Y."/>
            <person name="Wu W.L."/>
            <person name="Chen Y.Y."/>
            <person name="Chang S.B."/>
            <person name="Sakamoto S."/>
            <person name="Ohme-Takagi M."/>
            <person name="Yagi M."/>
            <person name="Zeng S.J."/>
            <person name="Shen C.Y."/>
            <person name="Yeh C.M."/>
            <person name="Luo Y.B."/>
            <person name="Tsai W.C."/>
            <person name="Van de Peer Y."/>
            <person name="Liu Z.J."/>
        </authorList>
    </citation>
    <scope>NUCLEOTIDE SEQUENCE [LARGE SCALE GENOMIC DNA]</scope>
    <source>
        <strain evidence="7">cv. Shenzhen</strain>
        <tissue evidence="6">Stem</tissue>
    </source>
</reference>
<protein>
    <recommendedName>
        <fullName evidence="3">Hexosyltransferase</fullName>
        <ecNumber evidence="3">2.4.1.-</ecNumber>
    </recommendedName>
</protein>
<dbReference type="OrthoDB" id="2014201at2759"/>
<proteinExistence type="inferred from homology"/>
<evidence type="ECO:0000256" key="5">
    <source>
        <dbReference type="SAM" id="SignalP"/>
    </source>
</evidence>
<feature type="transmembrane region" description="Helical" evidence="4">
    <location>
        <begin position="408"/>
        <end position="431"/>
    </location>
</feature>
<accession>A0A2H9ZT19</accession>
<evidence type="ECO:0000256" key="4">
    <source>
        <dbReference type="SAM" id="Phobius"/>
    </source>
</evidence>
<organism evidence="6 7">
    <name type="scientific">Apostasia shenzhenica</name>
    <dbReference type="NCBI Taxonomy" id="1088818"/>
    <lineage>
        <taxon>Eukaryota</taxon>
        <taxon>Viridiplantae</taxon>
        <taxon>Streptophyta</taxon>
        <taxon>Embryophyta</taxon>
        <taxon>Tracheophyta</taxon>
        <taxon>Spermatophyta</taxon>
        <taxon>Magnoliopsida</taxon>
        <taxon>Liliopsida</taxon>
        <taxon>Asparagales</taxon>
        <taxon>Orchidaceae</taxon>
        <taxon>Apostasioideae</taxon>
        <taxon>Apostasia</taxon>
    </lineage>
</organism>
<name>A0A2H9ZT19_9ASPA</name>
<evidence type="ECO:0000256" key="3">
    <source>
        <dbReference type="RuleBase" id="RU362027"/>
    </source>
</evidence>
<keyword evidence="4" id="KW-0812">Transmembrane</keyword>
<evidence type="ECO:0000256" key="2">
    <source>
        <dbReference type="ARBA" id="ARBA00023211"/>
    </source>
</evidence>
<dbReference type="FunFam" id="3.90.550.10:FF:000067">
    <property type="entry name" value="Hexosyltransferase"/>
    <property type="match status" value="1"/>
</dbReference>
<dbReference type="AlphaFoldDB" id="A0A2H9ZT19"/>
<comment type="similarity">
    <text evidence="3">Belongs to the glycosyltransferase 8 family.</text>
</comment>
<dbReference type="EC" id="2.4.1.-" evidence="3"/>
<dbReference type="EMBL" id="KZ454132">
    <property type="protein sequence ID" value="PKA46436.1"/>
    <property type="molecule type" value="Genomic_DNA"/>
</dbReference>
<dbReference type="InterPro" id="IPR002495">
    <property type="entry name" value="Glyco_trans_8"/>
</dbReference>
<keyword evidence="4" id="KW-1133">Transmembrane helix</keyword>
<keyword evidence="7" id="KW-1185">Reference proteome</keyword>
<feature type="signal peptide" evidence="5">
    <location>
        <begin position="1"/>
        <end position="26"/>
    </location>
</feature>
<dbReference type="STRING" id="1088818.A0A2H9ZT19"/>
<dbReference type="SUPFAM" id="SSF53448">
    <property type="entry name" value="Nucleotide-diphospho-sugar transferases"/>
    <property type="match status" value="1"/>
</dbReference>
<keyword evidence="1 6" id="KW-0328">Glycosyltransferase</keyword>
<feature type="transmembrane region" description="Helical" evidence="4">
    <location>
        <begin position="504"/>
        <end position="522"/>
    </location>
</feature>
<keyword evidence="5" id="KW-0732">Signal</keyword>
<dbReference type="GO" id="GO:0016757">
    <property type="term" value="F:glycosyltransferase activity"/>
    <property type="evidence" value="ECO:0007669"/>
    <property type="project" value="UniProtKB-KW"/>
</dbReference>
<evidence type="ECO:0000313" key="6">
    <source>
        <dbReference type="EMBL" id="PKA46436.1"/>
    </source>
</evidence>
<evidence type="ECO:0000313" key="7">
    <source>
        <dbReference type="Proteomes" id="UP000236161"/>
    </source>
</evidence>
<dbReference type="InterPro" id="IPR029044">
    <property type="entry name" value="Nucleotide-diphossugar_trans"/>
</dbReference>
<dbReference type="CDD" id="cd02537">
    <property type="entry name" value="GT8_Glycogenin"/>
    <property type="match status" value="1"/>
</dbReference>
<sequence length="549" mass="61572">MGWFGPMLGLMLAVLVVFSGPTTSAASEEAYVTLLYGDEFVLGVRVLGKSIRDTGSTKDMVVLVSDGVSEYAKKQLQADGWKVELISLLENPNQVRPTRFWGVYTKLKIFNMTAYKKVVYLDADTIVVKSIEDLFNCGRFCANLKHSERLNSGVMVVEPSESVFKDMMSKVNSLPSYTGGDQGFLNSYYADFANARIFEPNLPANVRMSKPVPAMERLSTLYNADVGLYMLANKWMVDERELKVIHYTLGPIKPWDWWAAWLVKPVEVWQDIRMQLKESLPGTERGTNPNERLMVKFLFAFPIIVLLVCYYRSFLQANKDLLSILCRSSVCDYARRLYYRYKSVGALSTYSTVGNTSSSISNSNQQFSNGNNSKFPAYLGVVSVLICFTAALLSLGLAFVVIPRRVTPWTGLLLLYEWTFSTFYLIFASYLRLVHRWGKSSVNQGATVFIRLDSSDYDSGKGHQRHLSQLDTAAWLYGTGMAFLAIIAPSLPCLFGISALFAKLGLMVAGGIVLAIFMTYASEHLAIRAFIRGTEDRDQPRTRSICFSC</sequence>
<keyword evidence="2" id="KW-0464">Manganese</keyword>
<keyword evidence="4" id="KW-0472">Membrane</keyword>
<dbReference type="Gene3D" id="3.90.550.10">
    <property type="entry name" value="Spore Coat Polysaccharide Biosynthesis Protein SpsA, Chain A"/>
    <property type="match status" value="1"/>
</dbReference>
<evidence type="ECO:0000256" key="1">
    <source>
        <dbReference type="ARBA" id="ARBA00022676"/>
    </source>
</evidence>
<dbReference type="Pfam" id="PF01501">
    <property type="entry name" value="Glyco_transf_8"/>
    <property type="match status" value="1"/>
</dbReference>
<gene>
    <name evidence="6" type="primary">PGSIP6</name>
    <name evidence="6" type="ORF">AXF42_Ash012568</name>
</gene>
<feature type="transmembrane region" description="Helical" evidence="4">
    <location>
        <begin position="474"/>
        <end position="498"/>
    </location>
</feature>
<feature type="chain" id="PRO_5014176242" description="Hexosyltransferase" evidence="5">
    <location>
        <begin position="27"/>
        <end position="549"/>
    </location>
</feature>